<proteinExistence type="predicted"/>
<organism evidence="1 2">
    <name type="scientific">Auriscalpium vulgare</name>
    <dbReference type="NCBI Taxonomy" id="40419"/>
    <lineage>
        <taxon>Eukaryota</taxon>
        <taxon>Fungi</taxon>
        <taxon>Dikarya</taxon>
        <taxon>Basidiomycota</taxon>
        <taxon>Agaricomycotina</taxon>
        <taxon>Agaricomycetes</taxon>
        <taxon>Russulales</taxon>
        <taxon>Auriscalpiaceae</taxon>
        <taxon>Auriscalpium</taxon>
    </lineage>
</organism>
<sequence>MSQLPEPSAHDDLQNEFSAILEHAARLANGETAIADILQEDAAPRDSVSSGKPSRTRKKKATAGDAEAPTSKRVRRKRANDANGEQEDPDGEDAPKAKRKRRARRAPRDSEGEDEESPASTKRKRTSSRKSRSSSAAPVFDPNADPGEELDPTVVTMATLCEDTGQGRISSKAAQILDNHAAWKHSNRERRLRMKVLMEAKKYGRNDDDANNQSAISGPSENPDAAAGPSTSSSSAPLSSASTPAPPEVQSTSSEPAVDGSGSGFDYTQSMATSRFNVQIRIGPNGETIVDEESLYVDRAQDNDTENYTHVEESDATKFINSASYGKKYRGTRWSAEETELFYEAVSQFGENYELISYILPGRDRKACKAKFKNEDRKNPARITYCLDNRVPYDMKTLSRMTGKDFSGPTPVIRARTPLNLSEVTAEAEQSSPSAPRKQSRTPGLSEGDGADGAHDDMDTDLSSTHAAHDSGARATSVGSNKPPAKASGNSRKKGKNKKDDGVEVLGTIDDNQWDD</sequence>
<comment type="caution">
    <text evidence="1">The sequence shown here is derived from an EMBL/GenBank/DDBJ whole genome shotgun (WGS) entry which is preliminary data.</text>
</comment>
<dbReference type="Proteomes" id="UP000814033">
    <property type="component" value="Unassembled WGS sequence"/>
</dbReference>
<reference evidence="1" key="2">
    <citation type="journal article" date="2022" name="New Phytol.">
        <title>Evolutionary transition to the ectomycorrhizal habit in the genomes of a hyperdiverse lineage of mushroom-forming fungi.</title>
        <authorList>
            <person name="Looney B."/>
            <person name="Miyauchi S."/>
            <person name="Morin E."/>
            <person name="Drula E."/>
            <person name="Courty P.E."/>
            <person name="Kohler A."/>
            <person name="Kuo A."/>
            <person name="LaButti K."/>
            <person name="Pangilinan J."/>
            <person name="Lipzen A."/>
            <person name="Riley R."/>
            <person name="Andreopoulos W."/>
            <person name="He G."/>
            <person name="Johnson J."/>
            <person name="Nolan M."/>
            <person name="Tritt A."/>
            <person name="Barry K.W."/>
            <person name="Grigoriev I.V."/>
            <person name="Nagy L.G."/>
            <person name="Hibbett D."/>
            <person name="Henrissat B."/>
            <person name="Matheny P.B."/>
            <person name="Labbe J."/>
            <person name="Martin F.M."/>
        </authorList>
    </citation>
    <scope>NUCLEOTIDE SEQUENCE</scope>
    <source>
        <strain evidence="1">FP105234-sp</strain>
    </source>
</reference>
<protein>
    <submittedName>
        <fullName evidence="1">Uncharacterized protein</fullName>
    </submittedName>
</protein>
<evidence type="ECO:0000313" key="2">
    <source>
        <dbReference type="Proteomes" id="UP000814033"/>
    </source>
</evidence>
<evidence type="ECO:0000313" key="1">
    <source>
        <dbReference type="EMBL" id="KAI0052540.1"/>
    </source>
</evidence>
<name>A0ACB8S9I1_9AGAM</name>
<dbReference type="EMBL" id="MU275845">
    <property type="protein sequence ID" value="KAI0052540.1"/>
    <property type="molecule type" value="Genomic_DNA"/>
</dbReference>
<gene>
    <name evidence="1" type="ORF">FA95DRAFT_1483632</name>
</gene>
<accession>A0ACB8S9I1</accession>
<keyword evidence="2" id="KW-1185">Reference proteome</keyword>
<reference evidence="1" key="1">
    <citation type="submission" date="2021-02" db="EMBL/GenBank/DDBJ databases">
        <authorList>
            <consortium name="DOE Joint Genome Institute"/>
            <person name="Ahrendt S."/>
            <person name="Looney B.P."/>
            <person name="Miyauchi S."/>
            <person name="Morin E."/>
            <person name="Drula E."/>
            <person name="Courty P.E."/>
            <person name="Chicoki N."/>
            <person name="Fauchery L."/>
            <person name="Kohler A."/>
            <person name="Kuo A."/>
            <person name="Labutti K."/>
            <person name="Pangilinan J."/>
            <person name="Lipzen A."/>
            <person name="Riley R."/>
            <person name="Andreopoulos W."/>
            <person name="He G."/>
            <person name="Johnson J."/>
            <person name="Barry K.W."/>
            <person name="Grigoriev I.V."/>
            <person name="Nagy L."/>
            <person name="Hibbett D."/>
            <person name="Henrissat B."/>
            <person name="Matheny P.B."/>
            <person name="Labbe J."/>
            <person name="Martin F."/>
        </authorList>
    </citation>
    <scope>NUCLEOTIDE SEQUENCE</scope>
    <source>
        <strain evidence="1">FP105234-sp</strain>
    </source>
</reference>